<dbReference type="SMART" id="SM00609">
    <property type="entry name" value="VIT"/>
    <property type="match status" value="1"/>
</dbReference>
<dbReference type="PANTHER" id="PTHR45737:SF6">
    <property type="entry name" value="VON WILLEBRAND FACTOR A DOMAIN-CONTAINING PROTEIN 5A"/>
    <property type="match status" value="1"/>
</dbReference>
<organism evidence="3 4">
    <name type="scientific">Hermanssonia centrifuga</name>
    <dbReference type="NCBI Taxonomy" id="98765"/>
    <lineage>
        <taxon>Eukaryota</taxon>
        <taxon>Fungi</taxon>
        <taxon>Dikarya</taxon>
        <taxon>Basidiomycota</taxon>
        <taxon>Agaricomycotina</taxon>
        <taxon>Agaricomycetes</taxon>
        <taxon>Polyporales</taxon>
        <taxon>Meruliaceae</taxon>
        <taxon>Hermanssonia</taxon>
    </lineage>
</organism>
<dbReference type="Proteomes" id="UP000186601">
    <property type="component" value="Unassembled WGS sequence"/>
</dbReference>
<dbReference type="Gene3D" id="3.40.50.410">
    <property type="entry name" value="von Willebrand factor, type A domain"/>
    <property type="match status" value="1"/>
</dbReference>
<proteinExistence type="predicted"/>
<gene>
    <name evidence="3" type="ORF">PHLCEN_2v8767</name>
</gene>
<dbReference type="PROSITE" id="PS51468">
    <property type="entry name" value="VIT"/>
    <property type="match status" value="1"/>
</dbReference>
<dbReference type="AlphaFoldDB" id="A0A2R6NSR3"/>
<evidence type="ECO:0000256" key="1">
    <source>
        <dbReference type="SAM" id="MobiDB-lite"/>
    </source>
</evidence>
<evidence type="ECO:0000313" key="3">
    <source>
        <dbReference type="EMBL" id="PSR75962.1"/>
    </source>
</evidence>
<dbReference type="OrthoDB" id="1729737at2759"/>
<comment type="caution">
    <text evidence="3">The sequence shown here is derived from an EMBL/GenBank/DDBJ whole genome shotgun (WGS) entry which is preliminary data.</text>
</comment>
<evidence type="ECO:0000259" key="2">
    <source>
        <dbReference type="PROSITE" id="PS51468"/>
    </source>
</evidence>
<protein>
    <recommendedName>
        <fullName evidence="2">VIT domain-containing protein</fullName>
    </recommendedName>
</protein>
<dbReference type="InterPro" id="IPR036465">
    <property type="entry name" value="vWFA_dom_sf"/>
</dbReference>
<feature type="domain" description="VIT" evidence="2">
    <location>
        <begin position="21"/>
        <end position="151"/>
    </location>
</feature>
<reference evidence="3 4" key="1">
    <citation type="submission" date="2018-02" db="EMBL/GenBank/DDBJ databases">
        <title>Genome sequence of the basidiomycete white-rot fungus Phlebia centrifuga.</title>
        <authorList>
            <person name="Granchi Z."/>
            <person name="Peng M."/>
            <person name="de Vries R.P."/>
            <person name="Hilden K."/>
            <person name="Makela M.R."/>
            <person name="Grigoriev I."/>
            <person name="Riley R."/>
        </authorList>
    </citation>
    <scope>NUCLEOTIDE SEQUENCE [LARGE SCALE GENOMIC DNA]</scope>
    <source>
        <strain evidence="3 4">FBCC195</strain>
    </source>
</reference>
<dbReference type="InterPro" id="IPR013694">
    <property type="entry name" value="VIT"/>
</dbReference>
<sequence length="916" mass="99239">MRILNTILPPTAPMATGKPCGIVYTLPGENTVVYPPLEQLQVHAEIVDVSATVTLTQTFWQCSPHIATRAKYVFSVPARAAVCGFEMRTEDGRSITAVAKEKEEARRQHEWAIQGGKLTGLVEHVTDDVFSISLGSLPSLQIITTKLTYVLDLMDDDLSDQIRFQLPVSIGMRYGDLPAGMHGSTRIPSERISITTEVYMKGAIKSITSPSHSTLSVLSNGGARVNSVQKRVAEYRSPSFLSQDFVLSIKAEDLDAPRCFAQRGRDGSVAMQLTVVPKFNLPTLPAQEYIFVVDRSGSMQGERIETAKRTLVMLMRSLPSKGTSFNIFSFGNHCDSLWGESKQYQASSLKEAAILAVKAYDTDRTIGVVTEAVRAAKPGASLRVFTLGIGETTSTDMCEGIARVGNGVCLMAATSESIMAKCSKLVRASRSDILKNVSVDWGVTAELGDLNGRSEQGNTSFRQGPRKLSSIYAGNRFVVFAIIKREKFEIPKEVVLSAQRSSGEMLKFTIPVEEISLVRQEPQRPLIHTLAARRIITDLEDGNRGWTPFSTKAAIVYLGEEYQLASKYTSFIAVEEQSGQTLLSTGEGYIEPSEPQTYLADHIRNSPSAWLPRGASSSYITTQQYDPTISDYDDPTMYSQEEYSVRSRSRPRGVTAPACVPAPVVVPVVAPAQTRKGSLNALFGGAASGAGSKTSIGEGRAMMTLHSTSGSIQPSGQMPPPAMGFVGSARDMPSARRKAPEVTQPRTTPVRRLSKLFSMGRRDTTPHSGQPDGSSPPTSAPIIPPIGFSPLLASSPTVYSSNSGPMADLETDDSTAPRSVEDRVVQLVRLQSFDGSFPDSALLAQILGSEALYKAHELGVDTDVWATVLAVAYLQKYLAKQPELLEGLLEKAIEFIQQSPGIDFEALLAKAKTLVA</sequence>
<accession>A0A2R6NSR3</accession>
<evidence type="ECO:0000313" key="4">
    <source>
        <dbReference type="Proteomes" id="UP000186601"/>
    </source>
</evidence>
<dbReference type="PANTHER" id="PTHR45737">
    <property type="entry name" value="VON WILLEBRAND FACTOR A DOMAIN-CONTAINING PROTEIN 5A"/>
    <property type="match status" value="1"/>
</dbReference>
<feature type="compositionally biased region" description="Polar residues" evidence="1">
    <location>
        <begin position="792"/>
        <end position="804"/>
    </location>
</feature>
<dbReference type="Pfam" id="PF13768">
    <property type="entry name" value="VWA_3"/>
    <property type="match status" value="2"/>
</dbReference>
<dbReference type="Pfam" id="PF08487">
    <property type="entry name" value="VIT"/>
    <property type="match status" value="1"/>
</dbReference>
<keyword evidence="4" id="KW-1185">Reference proteome</keyword>
<name>A0A2R6NSR3_9APHY</name>
<feature type="region of interest" description="Disordered" evidence="1">
    <location>
        <begin position="732"/>
        <end position="818"/>
    </location>
</feature>
<dbReference type="InterPro" id="IPR002035">
    <property type="entry name" value="VWF_A"/>
</dbReference>
<dbReference type="EMBL" id="MLYV02000871">
    <property type="protein sequence ID" value="PSR75962.1"/>
    <property type="molecule type" value="Genomic_DNA"/>
</dbReference>
<dbReference type="SUPFAM" id="SSF53300">
    <property type="entry name" value="vWA-like"/>
    <property type="match status" value="1"/>
</dbReference>
<dbReference type="STRING" id="98765.A0A2R6NSR3"/>